<dbReference type="STRING" id="396588.Tgr7_0345"/>
<evidence type="ECO:0000313" key="3">
    <source>
        <dbReference type="Proteomes" id="UP000002383"/>
    </source>
</evidence>
<dbReference type="RefSeq" id="WP_012636932.1">
    <property type="nucleotide sequence ID" value="NC_011901.1"/>
</dbReference>
<dbReference type="Proteomes" id="UP000002383">
    <property type="component" value="Chromosome"/>
</dbReference>
<gene>
    <name evidence="2" type="ordered locus">Tgr7_0345</name>
</gene>
<reference evidence="2 3" key="1">
    <citation type="journal article" date="2011" name="Stand. Genomic Sci.">
        <title>Complete genome sequence of 'Thioalkalivibrio sulfidophilus' HL-EbGr7.</title>
        <authorList>
            <person name="Muyzer G."/>
            <person name="Sorokin D.Y."/>
            <person name="Mavromatis K."/>
            <person name="Lapidus A."/>
            <person name="Clum A."/>
            <person name="Ivanova N."/>
            <person name="Pati A."/>
            <person name="d'Haeseleer P."/>
            <person name="Woyke T."/>
            <person name="Kyrpides N.C."/>
        </authorList>
    </citation>
    <scope>NUCLEOTIDE SEQUENCE [LARGE SCALE GENOMIC DNA]</scope>
    <source>
        <strain evidence="2 3">HL-EbGR7</strain>
    </source>
</reference>
<evidence type="ECO:0000313" key="2">
    <source>
        <dbReference type="EMBL" id="ACL71443.1"/>
    </source>
</evidence>
<dbReference type="KEGG" id="tgr:Tgr7_0345"/>
<keyword evidence="3" id="KW-1185">Reference proteome</keyword>
<dbReference type="InterPro" id="IPR016181">
    <property type="entry name" value="Acyl_CoA_acyltransferase"/>
</dbReference>
<dbReference type="eggNOG" id="COG5653">
    <property type="taxonomic scope" value="Bacteria"/>
</dbReference>
<organism evidence="2 3">
    <name type="scientific">Thioalkalivibrio sulfidiphilus (strain HL-EbGR7)</name>
    <dbReference type="NCBI Taxonomy" id="396588"/>
    <lineage>
        <taxon>Bacteria</taxon>
        <taxon>Pseudomonadati</taxon>
        <taxon>Pseudomonadota</taxon>
        <taxon>Gammaproteobacteria</taxon>
        <taxon>Chromatiales</taxon>
        <taxon>Ectothiorhodospiraceae</taxon>
        <taxon>Thioalkalivibrio</taxon>
    </lineage>
</organism>
<dbReference type="EMBL" id="CP001339">
    <property type="protein sequence ID" value="ACL71443.1"/>
    <property type="molecule type" value="Genomic_DNA"/>
</dbReference>
<proteinExistence type="predicted"/>
<dbReference type="SUPFAM" id="SSF55729">
    <property type="entry name" value="Acyl-CoA N-acyltransferases (Nat)"/>
    <property type="match status" value="1"/>
</dbReference>
<dbReference type="HOGENOM" id="CLU_046277_0_0_6"/>
<dbReference type="InterPro" id="IPR038740">
    <property type="entry name" value="BioF2-like_GNAT_dom"/>
</dbReference>
<protein>
    <recommendedName>
        <fullName evidence="1">BioF2-like acetyltransferase domain-containing protein</fullName>
    </recommendedName>
</protein>
<accession>B8GUT2</accession>
<dbReference type="Gene3D" id="3.40.630.30">
    <property type="match status" value="1"/>
</dbReference>
<dbReference type="AlphaFoldDB" id="B8GUT2"/>
<feature type="domain" description="BioF2-like acetyltransferase" evidence="1">
    <location>
        <begin position="167"/>
        <end position="305"/>
    </location>
</feature>
<dbReference type="Pfam" id="PF13480">
    <property type="entry name" value="Acetyltransf_6"/>
    <property type="match status" value="1"/>
</dbReference>
<evidence type="ECO:0000259" key="1">
    <source>
        <dbReference type="Pfam" id="PF13480"/>
    </source>
</evidence>
<name>B8GUT2_THISH</name>
<sequence length="338" mass="39253">MEFVCYAHWEQLPKSAASLFSQAAGDSLFFSRPWFENLLRTTPADRQSLLLACVVEDGRVLGLLPLEMRDSSHWYGLTNLYASLYTLLLAEHRQREVIGCLARGLSDLSFASLRLDPVAADDGKLEGFQQAMESLGIACHRRFRFYNWIHRAQGQSFEDYMAARPARVRNSIARKARKLAREHGYRIQVFTDSGLQKAMSDYYVVHDRSWKASEQYRDFIDGLVSALAEQGWLRLGILYVGKSPVAAQLWFVVHGKASIFKLVHDEQWKRYSPGSILIRHLMEQVIDHDWVEEIDFLTGNDAYKQDWMSERRERWTLYCIRSPEPERGIGRLLKWLNR</sequence>
<dbReference type="OrthoDB" id="4349922at2"/>